<name>A0A0D0KIW1_AGRTU</name>
<organism evidence="1 2">
    <name type="scientific">Agrobacterium tumefaciens</name>
    <dbReference type="NCBI Taxonomy" id="358"/>
    <lineage>
        <taxon>Bacteria</taxon>
        <taxon>Pseudomonadati</taxon>
        <taxon>Pseudomonadota</taxon>
        <taxon>Alphaproteobacteria</taxon>
        <taxon>Hyphomicrobiales</taxon>
        <taxon>Rhizobiaceae</taxon>
        <taxon>Rhizobium/Agrobacterium group</taxon>
        <taxon>Agrobacterium</taxon>
        <taxon>Agrobacterium tumefaciens complex</taxon>
    </lineage>
</organism>
<dbReference type="EMBL" id="JXQV01000030">
    <property type="protein sequence ID" value="KIP99278.1"/>
    <property type="molecule type" value="Genomic_DNA"/>
</dbReference>
<dbReference type="AlphaFoldDB" id="A0A0D0KIW1"/>
<evidence type="ECO:0000313" key="1">
    <source>
        <dbReference type="EMBL" id="KIP99278.1"/>
    </source>
</evidence>
<evidence type="ECO:0008006" key="3">
    <source>
        <dbReference type="Google" id="ProtNLM"/>
    </source>
</evidence>
<comment type="caution">
    <text evidence="1">The sequence shown here is derived from an EMBL/GenBank/DDBJ whole genome shotgun (WGS) entry which is preliminary data.</text>
</comment>
<gene>
    <name evidence="1" type="ORF">RU07_21845</name>
</gene>
<evidence type="ECO:0000313" key="2">
    <source>
        <dbReference type="Proteomes" id="UP000035017"/>
    </source>
</evidence>
<reference evidence="1 2" key="1">
    <citation type="submission" date="2014-12" db="EMBL/GenBank/DDBJ databases">
        <title>16Stimator: statistical estimation of ribosomal gene copy numbers from draft genome assemblies.</title>
        <authorList>
            <person name="Perisin M.A."/>
            <person name="Vetter M."/>
            <person name="Gilbert J.A."/>
            <person name="Bergelson J."/>
        </authorList>
    </citation>
    <scope>NUCLEOTIDE SEQUENCE [LARGE SCALE GENOMIC DNA]</scope>
    <source>
        <strain evidence="1 2">MEJ076</strain>
    </source>
</reference>
<protein>
    <recommendedName>
        <fullName evidence="3">DUF4747 family protein</fullName>
    </recommendedName>
</protein>
<accession>A0A0D0KIW1</accession>
<sequence>MARKIKVSASALNVRLHPHEQGTYSKWLRAVYRKKMIGPVHGDRHGMISTLDTRQEIDGIITGVITTFVKFDENAEWFNSAELKEATEDEVSEIEIPADLHYNPAYFYFTLVEKTHKLYFQTYAKGGKTLTPLSAKKFFGHLAKNMDVMKEFGEAQISIVQEKASLDKMFKIDRINEISITIFKPNTDIFDDDFDKNIEDHLAETHSRAVTISYKADAGGSIKPDDDIRKISNVALNNGTVEVKGRDEKGAVNLNSENYPLNLHDKYDPDARQERNAFLSLLPIWGGAPK</sequence>
<dbReference type="Pfam" id="PF15931">
    <property type="entry name" value="DUF4747"/>
    <property type="match status" value="1"/>
</dbReference>
<dbReference type="InterPro" id="IPR031832">
    <property type="entry name" value="DUF4747"/>
</dbReference>
<dbReference type="Proteomes" id="UP000035017">
    <property type="component" value="Unassembled WGS sequence"/>
</dbReference>
<dbReference type="OrthoDB" id="7842141at2"/>
<proteinExistence type="predicted"/>